<dbReference type="PATRIC" id="fig|284581.3.peg.4572"/>
<comment type="caution">
    <text evidence="2">The sequence shown here is derived from an EMBL/GenBank/DDBJ whole genome shotgun (WGS) entry which is preliminary data.</text>
</comment>
<dbReference type="InterPro" id="IPR032710">
    <property type="entry name" value="NTF2-like_dom_sf"/>
</dbReference>
<dbReference type="EMBL" id="LILC01000007">
    <property type="protein sequence ID" value="KOO47567.1"/>
    <property type="molecule type" value="Genomic_DNA"/>
</dbReference>
<dbReference type="Gene3D" id="3.10.450.50">
    <property type="match status" value="1"/>
</dbReference>
<evidence type="ECO:0000313" key="3">
    <source>
        <dbReference type="Proteomes" id="UP000037558"/>
    </source>
</evidence>
<protein>
    <submittedName>
        <fullName evidence="2">Polyketide cyclase</fullName>
    </submittedName>
</protein>
<dbReference type="AlphaFoldDB" id="A0A0M0L9N8"/>
<dbReference type="RefSeq" id="WP_053400473.1">
    <property type="nucleotide sequence ID" value="NZ_JAMAUM010000013.1"/>
</dbReference>
<evidence type="ECO:0000313" key="2">
    <source>
        <dbReference type="EMBL" id="KOO47567.1"/>
    </source>
</evidence>
<dbReference type="SUPFAM" id="SSF54427">
    <property type="entry name" value="NTF2-like"/>
    <property type="match status" value="1"/>
</dbReference>
<dbReference type="OrthoDB" id="1928996at2"/>
<organism evidence="2 3">
    <name type="scientific">Priestia koreensis</name>
    <dbReference type="NCBI Taxonomy" id="284581"/>
    <lineage>
        <taxon>Bacteria</taxon>
        <taxon>Bacillati</taxon>
        <taxon>Bacillota</taxon>
        <taxon>Bacilli</taxon>
        <taxon>Bacillales</taxon>
        <taxon>Bacillaceae</taxon>
        <taxon>Priestia</taxon>
    </lineage>
</organism>
<accession>A0A0M0L9N8</accession>
<sequence>MENLQRYFGLFDESRTSTQAMEDLFSLFSDDMSFVLNGDRKEGIESWKMFMKMFYEYNSDIKHMFEGWERVEGTDQYQTKWAVCGKKKTGEVFTQEGIDIARLDENGKICYLENVPADSAAFQQYKQI</sequence>
<name>A0A0M0L9N8_9BACI</name>
<feature type="domain" description="SnoaL-like" evidence="1">
    <location>
        <begin position="18"/>
        <end position="110"/>
    </location>
</feature>
<evidence type="ECO:0000259" key="1">
    <source>
        <dbReference type="Pfam" id="PF12680"/>
    </source>
</evidence>
<dbReference type="InterPro" id="IPR037401">
    <property type="entry name" value="SnoaL-like"/>
</dbReference>
<dbReference type="STRING" id="284581.AMD01_05875"/>
<dbReference type="Proteomes" id="UP000037558">
    <property type="component" value="Unassembled WGS sequence"/>
</dbReference>
<gene>
    <name evidence="2" type="ORF">AMD01_05875</name>
</gene>
<dbReference type="Pfam" id="PF12680">
    <property type="entry name" value="SnoaL_2"/>
    <property type="match status" value="1"/>
</dbReference>
<proteinExistence type="predicted"/>
<keyword evidence="3" id="KW-1185">Reference proteome</keyword>
<reference evidence="3" key="1">
    <citation type="submission" date="2015-08" db="EMBL/GenBank/DDBJ databases">
        <title>Fjat-14210 dsm16467.</title>
        <authorList>
            <person name="Liu B."/>
            <person name="Wang J."/>
            <person name="Zhu Y."/>
            <person name="Liu G."/>
            <person name="Chen Q."/>
            <person name="Chen Z."/>
            <person name="Lan J."/>
            <person name="Che J."/>
            <person name="Ge C."/>
            <person name="Shi H."/>
            <person name="Pan Z."/>
            <person name="Liu X."/>
        </authorList>
    </citation>
    <scope>NUCLEOTIDE SEQUENCE [LARGE SCALE GENOMIC DNA]</scope>
    <source>
        <strain evidence="3">DSM 16467</strain>
    </source>
</reference>